<reference evidence="6" key="1">
    <citation type="submission" date="2021-07" db="EMBL/GenBank/DDBJ databases">
        <authorList>
            <person name="Durling M."/>
        </authorList>
    </citation>
    <scope>NUCLEOTIDE SEQUENCE</scope>
</reference>
<name>A0A9N9LVR0_9HELO</name>
<keyword evidence="7" id="KW-1185">Reference proteome</keyword>
<proteinExistence type="predicted"/>
<keyword evidence="2" id="KW-0560">Oxidoreductase</keyword>
<sequence>MLPRTLPHLRKLQAHTKLRAQAPNRIQTQFQRPLIYPTFPIRTFVRTFAMPPLPKVMKGVLIEKTGGVEALQYKTDLPVPAPEEGEILVRNEFIGVNYIDTYFRTGLYPAPKPEILGREAEGTVISIGSGNKYNIKEGSRVVWLGTGAYAEYSAVSVEKAYVLPEELPAGIGAAALLQGLTALTLIRESHPVQPGDFILVHAAAGGVGLWLCQLLKALGAHTIGTSSTQAKMDEATANGAEFMVNYKTETDFVGKIKEITKGEGVRAVFDSTGKDQLENDLEVLARKGSLVSFGNSSGAVPPFVISRLAPKCLKLLRPQLFGYISTREEYEKYCGELFDFILKDKMNVKIHETYPLADIQRAHTDIESRKTTGKLLLKP</sequence>
<dbReference type="Pfam" id="PF00107">
    <property type="entry name" value="ADH_zinc_N"/>
    <property type="match status" value="1"/>
</dbReference>
<dbReference type="GO" id="GO:0070402">
    <property type="term" value="F:NADPH binding"/>
    <property type="evidence" value="ECO:0007669"/>
    <property type="project" value="TreeGrafter"/>
</dbReference>
<comment type="caution">
    <text evidence="6">The sequence shown here is derived from an EMBL/GenBank/DDBJ whole genome shotgun (WGS) entry which is preliminary data.</text>
</comment>
<gene>
    <name evidence="6" type="ORF">HYALB_00005163</name>
</gene>
<dbReference type="Gene3D" id="3.90.180.10">
    <property type="entry name" value="Medium-chain alcohol dehydrogenases, catalytic domain"/>
    <property type="match status" value="1"/>
</dbReference>
<dbReference type="Gene3D" id="3.40.50.720">
    <property type="entry name" value="NAD(P)-binding Rossmann-like Domain"/>
    <property type="match status" value="1"/>
</dbReference>
<dbReference type="FunFam" id="3.40.50.720:FF:000053">
    <property type="entry name" value="Quinone oxidoreductase 1"/>
    <property type="match status" value="1"/>
</dbReference>
<organism evidence="6 7">
    <name type="scientific">Hymenoscyphus albidus</name>
    <dbReference type="NCBI Taxonomy" id="595503"/>
    <lineage>
        <taxon>Eukaryota</taxon>
        <taxon>Fungi</taxon>
        <taxon>Dikarya</taxon>
        <taxon>Ascomycota</taxon>
        <taxon>Pezizomycotina</taxon>
        <taxon>Leotiomycetes</taxon>
        <taxon>Helotiales</taxon>
        <taxon>Helotiaceae</taxon>
        <taxon>Hymenoscyphus</taxon>
    </lineage>
</organism>
<keyword evidence="1" id="KW-0521">NADP</keyword>
<dbReference type="InterPro" id="IPR011032">
    <property type="entry name" value="GroES-like_sf"/>
</dbReference>
<dbReference type="PROSITE" id="PS01162">
    <property type="entry name" value="QOR_ZETA_CRYSTAL"/>
    <property type="match status" value="1"/>
</dbReference>
<dbReference type="OrthoDB" id="48317at2759"/>
<dbReference type="SUPFAM" id="SSF50129">
    <property type="entry name" value="GroES-like"/>
    <property type="match status" value="1"/>
</dbReference>
<dbReference type="InterPro" id="IPR013149">
    <property type="entry name" value="ADH-like_C"/>
</dbReference>
<feature type="domain" description="Enoyl reductase (ER)" evidence="5">
    <location>
        <begin position="66"/>
        <end position="377"/>
    </location>
</feature>
<evidence type="ECO:0000256" key="3">
    <source>
        <dbReference type="ARBA" id="ARBA00043088"/>
    </source>
</evidence>
<dbReference type="PANTHER" id="PTHR48106:SF13">
    <property type="entry name" value="QUINONE OXIDOREDUCTASE-RELATED"/>
    <property type="match status" value="1"/>
</dbReference>
<evidence type="ECO:0000256" key="4">
    <source>
        <dbReference type="ARBA" id="ARBA00070796"/>
    </source>
</evidence>
<dbReference type="CDD" id="cd05286">
    <property type="entry name" value="QOR2"/>
    <property type="match status" value="1"/>
</dbReference>
<dbReference type="Proteomes" id="UP000701801">
    <property type="component" value="Unassembled WGS sequence"/>
</dbReference>
<dbReference type="AlphaFoldDB" id="A0A9N9LVR0"/>
<dbReference type="GO" id="GO:0003960">
    <property type="term" value="F:quinone reductase (NADPH) activity"/>
    <property type="evidence" value="ECO:0007669"/>
    <property type="project" value="InterPro"/>
</dbReference>
<accession>A0A9N9LVR0</accession>
<evidence type="ECO:0000256" key="2">
    <source>
        <dbReference type="ARBA" id="ARBA00023002"/>
    </source>
</evidence>
<dbReference type="InterPro" id="IPR013154">
    <property type="entry name" value="ADH-like_N"/>
</dbReference>
<protein>
    <recommendedName>
        <fullName evidence="4">Probable quinone oxidoreductase</fullName>
    </recommendedName>
    <alternativeName>
        <fullName evidence="3">NADPH:quinone reductase</fullName>
    </alternativeName>
</protein>
<dbReference type="InterPro" id="IPR002364">
    <property type="entry name" value="Quin_OxRdtase/zeta-crystal_CS"/>
</dbReference>
<evidence type="ECO:0000256" key="1">
    <source>
        <dbReference type="ARBA" id="ARBA00022857"/>
    </source>
</evidence>
<dbReference type="InterPro" id="IPR020843">
    <property type="entry name" value="ER"/>
</dbReference>
<dbReference type="InterPro" id="IPR047618">
    <property type="entry name" value="QOR-like"/>
</dbReference>
<dbReference type="EMBL" id="CAJVRM010000351">
    <property type="protein sequence ID" value="CAG8979990.1"/>
    <property type="molecule type" value="Genomic_DNA"/>
</dbReference>
<dbReference type="PANTHER" id="PTHR48106">
    <property type="entry name" value="QUINONE OXIDOREDUCTASE PIG3-RELATED"/>
    <property type="match status" value="1"/>
</dbReference>
<dbReference type="GO" id="GO:0005829">
    <property type="term" value="C:cytosol"/>
    <property type="evidence" value="ECO:0007669"/>
    <property type="project" value="TreeGrafter"/>
</dbReference>
<evidence type="ECO:0000313" key="6">
    <source>
        <dbReference type="EMBL" id="CAG8979990.1"/>
    </source>
</evidence>
<dbReference type="GO" id="GO:0008270">
    <property type="term" value="F:zinc ion binding"/>
    <property type="evidence" value="ECO:0007669"/>
    <property type="project" value="InterPro"/>
</dbReference>
<dbReference type="InterPro" id="IPR036291">
    <property type="entry name" value="NAD(P)-bd_dom_sf"/>
</dbReference>
<dbReference type="SUPFAM" id="SSF51735">
    <property type="entry name" value="NAD(P)-binding Rossmann-fold domains"/>
    <property type="match status" value="1"/>
</dbReference>
<dbReference type="SMART" id="SM00829">
    <property type="entry name" value="PKS_ER"/>
    <property type="match status" value="1"/>
</dbReference>
<dbReference type="Pfam" id="PF08240">
    <property type="entry name" value="ADH_N"/>
    <property type="match status" value="1"/>
</dbReference>
<evidence type="ECO:0000259" key="5">
    <source>
        <dbReference type="SMART" id="SM00829"/>
    </source>
</evidence>
<dbReference type="GO" id="GO:0035925">
    <property type="term" value="F:mRNA 3'-UTR AU-rich region binding"/>
    <property type="evidence" value="ECO:0007669"/>
    <property type="project" value="TreeGrafter"/>
</dbReference>
<evidence type="ECO:0000313" key="7">
    <source>
        <dbReference type="Proteomes" id="UP000701801"/>
    </source>
</evidence>